<dbReference type="InterPro" id="IPR007138">
    <property type="entry name" value="ABM_dom"/>
</dbReference>
<proteinExistence type="predicted"/>
<sequence length="200" mass="23043">MPLAICIQHQLESEEKAEKLRSLLDDVARVTLSEEPDNRAYCWFRKSPRSTLQGAWIAGFELYNNEYALTTAHRSSPEYKAMRQASAEEQLWGKVYPEIIFLEPLNGWGFLSKDSRSSVLFKESQSTLVVLTRFEFDAEDKDVLYRTLSELSDHLRAESGIISYLPLVRQDRKDLSVTVFEQYTSEEAYASFRANSAPLR</sequence>
<dbReference type="Proteomes" id="UP001345827">
    <property type="component" value="Unassembled WGS sequence"/>
</dbReference>
<name>A0AAV9PYR6_9PEZI</name>
<protein>
    <recommendedName>
        <fullName evidence="1">ABM domain-containing protein</fullName>
    </recommendedName>
</protein>
<accession>A0AAV9PYR6</accession>
<dbReference type="SUPFAM" id="SSF54909">
    <property type="entry name" value="Dimeric alpha+beta barrel"/>
    <property type="match status" value="2"/>
</dbReference>
<organism evidence="2 3">
    <name type="scientific">Vermiconidia calcicola</name>
    <dbReference type="NCBI Taxonomy" id="1690605"/>
    <lineage>
        <taxon>Eukaryota</taxon>
        <taxon>Fungi</taxon>
        <taxon>Dikarya</taxon>
        <taxon>Ascomycota</taxon>
        <taxon>Pezizomycotina</taxon>
        <taxon>Dothideomycetes</taxon>
        <taxon>Dothideomycetidae</taxon>
        <taxon>Mycosphaerellales</taxon>
        <taxon>Extremaceae</taxon>
        <taxon>Vermiconidia</taxon>
    </lineage>
</organism>
<feature type="domain" description="ABM" evidence="1">
    <location>
        <begin position="128"/>
        <end position="195"/>
    </location>
</feature>
<dbReference type="EMBL" id="JAXLQG010000019">
    <property type="protein sequence ID" value="KAK5530452.1"/>
    <property type="molecule type" value="Genomic_DNA"/>
</dbReference>
<evidence type="ECO:0000313" key="2">
    <source>
        <dbReference type="EMBL" id="KAK5530452.1"/>
    </source>
</evidence>
<evidence type="ECO:0000313" key="3">
    <source>
        <dbReference type="Proteomes" id="UP001345827"/>
    </source>
</evidence>
<dbReference type="Pfam" id="PF03992">
    <property type="entry name" value="ABM"/>
    <property type="match status" value="1"/>
</dbReference>
<evidence type="ECO:0000259" key="1">
    <source>
        <dbReference type="Pfam" id="PF03992"/>
    </source>
</evidence>
<gene>
    <name evidence="2" type="ORF">LTR25_009030</name>
</gene>
<dbReference type="Gene3D" id="3.30.70.100">
    <property type="match status" value="2"/>
</dbReference>
<dbReference type="InterPro" id="IPR011008">
    <property type="entry name" value="Dimeric_a/b-barrel"/>
</dbReference>
<keyword evidence="3" id="KW-1185">Reference proteome</keyword>
<reference evidence="2 3" key="1">
    <citation type="submission" date="2023-06" db="EMBL/GenBank/DDBJ databases">
        <title>Black Yeasts Isolated from many extreme environments.</title>
        <authorList>
            <person name="Coleine C."/>
            <person name="Stajich J.E."/>
            <person name="Selbmann L."/>
        </authorList>
    </citation>
    <scope>NUCLEOTIDE SEQUENCE [LARGE SCALE GENOMIC DNA]</scope>
    <source>
        <strain evidence="2 3">CCFEE 5887</strain>
    </source>
</reference>
<comment type="caution">
    <text evidence="2">The sequence shown here is derived from an EMBL/GenBank/DDBJ whole genome shotgun (WGS) entry which is preliminary data.</text>
</comment>
<dbReference type="AlphaFoldDB" id="A0AAV9PYR6"/>